<dbReference type="GeneID" id="25990755"/>
<dbReference type="GO" id="GO:0006914">
    <property type="term" value="P:autophagy"/>
    <property type="evidence" value="ECO:0007669"/>
    <property type="project" value="TreeGrafter"/>
</dbReference>
<dbReference type="EMBL" id="ALBS01000054">
    <property type="protein sequence ID" value="EJT51481.1"/>
    <property type="molecule type" value="Genomic_DNA"/>
</dbReference>
<dbReference type="HOGENOM" id="CLU_004400_0_0_1"/>
<evidence type="ECO:0000313" key="8">
    <source>
        <dbReference type="Proteomes" id="UP000002748"/>
    </source>
</evidence>
<dbReference type="OrthoDB" id="10258882at2759"/>
<dbReference type="Pfam" id="PF00780">
    <property type="entry name" value="CNH"/>
    <property type="match status" value="1"/>
</dbReference>
<feature type="compositionally biased region" description="Basic and acidic residues" evidence="5">
    <location>
        <begin position="1077"/>
        <end position="1088"/>
    </location>
</feature>
<evidence type="ECO:0000259" key="6">
    <source>
        <dbReference type="PROSITE" id="PS50219"/>
    </source>
</evidence>
<dbReference type="KEGG" id="tasa:A1Q1_07243"/>
<evidence type="ECO:0000313" key="7">
    <source>
        <dbReference type="EMBL" id="EJT51481.1"/>
    </source>
</evidence>
<feature type="region of interest" description="Disordered" evidence="5">
    <location>
        <begin position="1077"/>
        <end position="1129"/>
    </location>
</feature>
<dbReference type="InterPro" id="IPR032914">
    <property type="entry name" value="Vam6/VPS39/TRAP1"/>
</dbReference>
<accession>J5TLL3</accession>
<dbReference type="AlphaFoldDB" id="J5TLL3"/>
<sequence length="1129" mass="124100">MSSQGDPFQIQPVLSDIFVSHDLLDLTSLASNLFSSVSQLAAGVTHRASPSSGDSTPLSSSPQKAGAPQSSSPNRTAPTSPEEHKPEVRCVEGYSNNLYVGGSDGVLEWWVYDGSPGTSEVGHVLRLHSSRQNRGWKLRHKQTVNPRRPISKIMLLPKVSRALVLAEGILHPLSLPNLEPLPPSVITPIRGVVSIVLNDDELDLAGKDGDGVTDMTVVVVRRKGLAIYRLGSRMMLMKEIPLPAPPRYHAFFSTVLCVAAPSEGGGLTYSLIDISDASMTEVLPVMQVPPEEENWTPNPNVVVIPGENQFLVTSYTGANTMGVFLNGQGDPERGTIEWQSHPTSITLDPALGIRSLSYSPYGISIRDVIRDERLSTSPFTLLSGKLTPSLTDKSPAGSVRSPDPRSETPPNVTTRPEIQRAEPPTEEPEAGSGLTPPSSPKFQRQPIVAPKNSSLLSQAGAARGSQFSSAIAETLLIGPHSVCGLTPTPAVVRLEQLCAERRMDEAMSLVDDERRKGRRGEIEADKLLHGYLAFHLLFETVFERAEDYFLRAKIDPRLLVRIFPRYKGKLIGTAEEVEIFDGLRSTLENMSTIEDIIADFIARSAEGGTIDSGVNDALYDSAKEVFMDFLKKTRNTRLNKGASSTIDARKVDMVVDTTLAKLLAEDGTTDELLSLLGSVNEVVFSELEPFLYKRKYILCTVLLQQGRIDQDPTPDPLCPDPVGELVQHLNSIDDPEQLRDYILWLIRRDADKGLNGTKLNTDDAQIVQDITAVNQDAANRYLEHVVIDKKSTDPELHEALLKWLLDSVEELLKDDGIKYHLEELGELRVMEWELTLDAEYRLQAGSQAYAVFFADIAPETPFKSFRLKLMLFLQTSTHYNLNITLARLEECPSLTLERAIVLGRLGRHEGAMRVLASELADPMSAQTYCTQGGEIVPPKVAHVIASKMPSLAAWTDLYTGDRPPVDAQTQHKLVVELLRAYMRTPAPRGKKTTGISDGAARAQQLLSAQGVHLDVKEVLDMAPKEWPLDAINTFYTRSYRRLLHERTTWQVLKAASAGQNLEIPPVVVDEGDIDEKVSDLELNEKEPLESESAVSDPLTEKPEQTAPPESASKELHLPPLPGTPNEATT</sequence>
<name>J5TLL3_TRIAS</name>
<dbReference type="Proteomes" id="UP000002748">
    <property type="component" value="Unassembled WGS sequence"/>
</dbReference>
<dbReference type="RefSeq" id="XP_014182954.1">
    <property type="nucleotide sequence ID" value="XM_014327479.1"/>
</dbReference>
<comment type="subcellular location">
    <subcellularLocation>
        <location evidence="1">Cytoplasm</location>
    </subcellularLocation>
</comment>
<dbReference type="PROSITE" id="PS50219">
    <property type="entry name" value="CNH"/>
    <property type="match status" value="1"/>
</dbReference>
<keyword evidence="2" id="KW-0813">Transport</keyword>
<dbReference type="GO" id="GO:0034058">
    <property type="term" value="P:endosomal vesicle fusion"/>
    <property type="evidence" value="ECO:0007669"/>
    <property type="project" value="TreeGrafter"/>
</dbReference>
<feature type="domain" description="CNH" evidence="6">
    <location>
        <begin position="85"/>
        <end position="394"/>
    </location>
</feature>
<keyword evidence="3" id="KW-0963">Cytoplasm</keyword>
<dbReference type="VEuPathDB" id="FungiDB:A1Q1_07243"/>
<dbReference type="PANTHER" id="PTHR12894">
    <property type="entry name" value="CNH DOMAIN CONTAINING"/>
    <property type="match status" value="1"/>
</dbReference>
<protein>
    <recommendedName>
        <fullName evidence="6">CNH domain-containing protein</fullName>
    </recommendedName>
</protein>
<evidence type="ECO:0000256" key="2">
    <source>
        <dbReference type="ARBA" id="ARBA00022448"/>
    </source>
</evidence>
<dbReference type="GO" id="GO:0016020">
    <property type="term" value="C:membrane"/>
    <property type="evidence" value="ECO:0007669"/>
    <property type="project" value="TreeGrafter"/>
</dbReference>
<organism evidence="7 8">
    <name type="scientific">Trichosporon asahii var. asahii (strain ATCC 90039 / CBS 2479 / JCM 2466 / KCTC 7840 / NBRC 103889/ NCYC 2677 / UAMH 7654)</name>
    <name type="common">Yeast</name>
    <dbReference type="NCBI Taxonomy" id="1186058"/>
    <lineage>
        <taxon>Eukaryota</taxon>
        <taxon>Fungi</taxon>
        <taxon>Dikarya</taxon>
        <taxon>Basidiomycota</taxon>
        <taxon>Agaricomycotina</taxon>
        <taxon>Tremellomycetes</taxon>
        <taxon>Trichosporonales</taxon>
        <taxon>Trichosporonaceae</taxon>
        <taxon>Trichosporon</taxon>
    </lineage>
</organism>
<feature type="compositionally biased region" description="Polar residues" evidence="5">
    <location>
        <begin position="380"/>
        <end position="392"/>
    </location>
</feature>
<comment type="caution">
    <text evidence="7">The sequence shown here is derived from an EMBL/GenBank/DDBJ whole genome shotgun (WGS) entry which is preliminary data.</text>
</comment>
<dbReference type="GO" id="GO:0015031">
    <property type="term" value="P:protein transport"/>
    <property type="evidence" value="ECO:0007669"/>
    <property type="project" value="UniProtKB-KW"/>
</dbReference>
<feature type="region of interest" description="Disordered" evidence="5">
    <location>
        <begin position="380"/>
        <end position="445"/>
    </location>
</feature>
<evidence type="ECO:0000256" key="3">
    <source>
        <dbReference type="ARBA" id="ARBA00022490"/>
    </source>
</evidence>
<proteinExistence type="predicted"/>
<feature type="region of interest" description="Disordered" evidence="5">
    <location>
        <begin position="45"/>
        <end position="88"/>
    </location>
</feature>
<dbReference type="GO" id="GO:0005737">
    <property type="term" value="C:cytoplasm"/>
    <property type="evidence" value="ECO:0007669"/>
    <property type="project" value="UniProtKB-SubCell"/>
</dbReference>
<feature type="compositionally biased region" description="Polar residues" evidence="5">
    <location>
        <begin position="68"/>
        <end position="79"/>
    </location>
</feature>
<evidence type="ECO:0000256" key="4">
    <source>
        <dbReference type="ARBA" id="ARBA00022927"/>
    </source>
</evidence>
<dbReference type="InterPro" id="IPR001180">
    <property type="entry name" value="CNH_dom"/>
</dbReference>
<evidence type="ECO:0000256" key="1">
    <source>
        <dbReference type="ARBA" id="ARBA00004496"/>
    </source>
</evidence>
<feature type="compositionally biased region" description="Low complexity" evidence="5">
    <location>
        <begin position="49"/>
        <end position="62"/>
    </location>
</feature>
<evidence type="ECO:0000256" key="5">
    <source>
        <dbReference type="SAM" id="MobiDB-lite"/>
    </source>
</evidence>
<gene>
    <name evidence="7" type="ORF">A1Q1_07243</name>
</gene>
<dbReference type="PANTHER" id="PTHR12894:SF27">
    <property type="entry name" value="TRANSFORMING GROWTH FACTOR-BETA RECEPTOR-ASSOCIATED PROTEIN 1"/>
    <property type="match status" value="1"/>
</dbReference>
<keyword evidence="4" id="KW-0653">Protein transport</keyword>
<reference evidence="7 8" key="1">
    <citation type="journal article" date="2012" name="Eukaryot. Cell">
        <title>Draft genome sequence of CBS 2479, the standard type strain of Trichosporon asahii.</title>
        <authorList>
            <person name="Yang R.Y."/>
            <person name="Li H.T."/>
            <person name="Zhu H."/>
            <person name="Zhou G.P."/>
            <person name="Wang M."/>
            <person name="Wang L."/>
        </authorList>
    </citation>
    <scope>NUCLEOTIDE SEQUENCE [LARGE SCALE GENOMIC DNA]</scope>
    <source>
        <strain evidence="8">ATCC 90039 / CBS 2479 / JCM 2466 / KCTC 7840 / NCYC 2677 / UAMH 7654</strain>
    </source>
</reference>